<dbReference type="InterPro" id="IPR011335">
    <property type="entry name" value="Restrct_endonuc-II-like"/>
</dbReference>
<dbReference type="InterPro" id="IPR008538">
    <property type="entry name" value="Uma2"/>
</dbReference>
<dbReference type="AlphaFoldDB" id="A0A3B7MCL4"/>
<protein>
    <submittedName>
        <fullName evidence="2">Uma2 family endonuclease</fullName>
    </submittedName>
</protein>
<dbReference type="InterPro" id="IPR012296">
    <property type="entry name" value="Nuclease_put_TT1808"/>
</dbReference>
<dbReference type="RefSeq" id="WP_181494952.1">
    <property type="nucleotide sequence ID" value="NZ_CP032152.1"/>
</dbReference>
<dbReference type="SUPFAM" id="SSF52980">
    <property type="entry name" value="Restriction endonuclease-like"/>
    <property type="match status" value="1"/>
</dbReference>
<sequence>MTPLVNVIPLESGDHLTREEFEDRYGRSPHIKKAELINGVVFVASPVHYRLHGVPHSQMMVWAGNYCIAIPQLLMADNATVRLDDKNEVQPDIILRLEESVGGQSRISADDYIEGAPELVIEIASSSAAYDLHDKKDLYCRFGVKEYLVWVVSEQAFYWYHREQGSYVQQQPDREGVLRSQAFAGLWLNLPALLQGDMKRVMLTLQQGLASPEGQRFAEALKQQSQ</sequence>
<name>A0A3B7MCL4_9CYAN</name>
<feature type="domain" description="Putative restriction endonuclease" evidence="1">
    <location>
        <begin position="19"/>
        <end position="190"/>
    </location>
</feature>
<dbReference type="Pfam" id="PF05685">
    <property type="entry name" value="Uma2"/>
    <property type="match status" value="1"/>
</dbReference>
<reference evidence="3" key="1">
    <citation type="submission" date="2018-09" db="EMBL/GenBank/DDBJ databases">
        <title>Complete genome sequence of thermophilic cyanobacteria strain Thermosynechococcus elongatus PKUAC-SCTE542.</title>
        <authorList>
            <person name="Liang Y."/>
            <person name="Tang J."/>
            <person name="Daroch M."/>
        </authorList>
    </citation>
    <scope>NUCLEOTIDE SEQUENCE [LARGE SCALE GENOMIC DNA]</scope>
    <source>
        <strain evidence="3">E542</strain>
    </source>
</reference>
<evidence type="ECO:0000313" key="3">
    <source>
        <dbReference type="Proteomes" id="UP000261812"/>
    </source>
</evidence>
<evidence type="ECO:0000313" key="2">
    <source>
        <dbReference type="EMBL" id="AXY68367.2"/>
    </source>
</evidence>
<dbReference type="Proteomes" id="UP000261812">
    <property type="component" value="Chromosome"/>
</dbReference>
<keyword evidence="3" id="KW-1185">Reference proteome</keyword>
<dbReference type="Gene3D" id="3.90.1570.10">
    <property type="entry name" value="tt1808, chain A"/>
    <property type="match status" value="1"/>
</dbReference>
<dbReference type="PANTHER" id="PTHR35400">
    <property type="entry name" value="SLR1083 PROTEIN"/>
    <property type="match status" value="1"/>
</dbReference>
<evidence type="ECO:0000259" key="1">
    <source>
        <dbReference type="Pfam" id="PF05685"/>
    </source>
</evidence>
<dbReference type="PANTHER" id="PTHR35400:SF3">
    <property type="entry name" value="SLL1072 PROTEIN"/>
    <property type="match status" value="1"/>
</dbReference>
<dbReference type="KEGG" id="tsq:D3A95_10570"/>
<dbReference type="GO" id="GO:0004519">
    <property type="term" value="F:endonuclease activity"/>
    <property type="evidence" value="ECO:0007669"/>
    <property type="project" value="UniProtKB-KW"/>
</dbReference>
<dbReference type="EMBL" id="CP032152">
    <property type="protein sequence ID" value="AXY68367.2"/>
    <property type="molecule type" value="Genomic_DNA"/>
</dbReference>
<accession>A0A3B7MCL4</accession>
<keyword evidence="2" id="KW-0378">Hydrolase</keyword>
<proteinExistence type="predicted"/>
<organism evidence="2 3">
    <name type="scientific">Thermosynechococcus sichuanensis E542</name>
    <dbReference type="NCBI Taxonomy" id="2016101"/>
    <lineage>
        <taxon>Bacteria</taxon>
        <taxon>Bacillati</taxon>
        <taxon>Cyanobacteriota</taxon>
        <taxon>Cyanophyceae</taxon>
        <taxon>Acaryochloridales</taxon>
        <taxon>Thermosynechococcaceae</taxon>
        <taxon>Thermosynechococcus</taxon>
        <taxon>Thermosynechococcus sichuanensis</taxon>
    </lineage>
</organism>
<keyword evidence="2" id="KW-0540">Nuclease</keyword>
<keyword evidence="2" id="KW-0255">Endonuclease</keyword>
<gene>
    <name evidence="2" type="ORF">D3A95_10570</name>
</gene>
<dbReference type="CDD" id="cd06260">
    <property type="entry name" value="DUF820-like"/>
    <property type="match status" value="1"/>
</dbReference>